<dbReference type="PANTHER" id="PTHR38596">
    <property type="entry name" value="UPF0114 PROTEIN YQHA"/>
    <property type="match status" value="1"/>
</dbReference>
<feature type="transmembrane region" description="Helical" evidence="7">
    <location>
        <begin position="170"/>
        <end position="190"/>
    </location>
</feature>
<keyword evidence="4 7" id="KW-0812">Transmembrane</keyword>
<evidence type="ECO:0000256" key="4">
    <source>
        <dbReference type="ARBA" id="ARBA00022692"/>
    </source>
</evidence>
<evidence type="ECO:0000256" key="1">
    <source>
        <dbReference type="ARBA" id="ARBA00004651"/>
    </source>
</evidence>
<feature type="transmembrane region" description="Helical" evidence="7">
    <location>
        <begin position="81"/>
        <end position="104"/>
    </location>
</feature>
<evidence type="ECO:0000313" key="10">
    <source>
        <dbReference type="Proteomes" id="UP001500213"/>
    </source>
</evidence>
<keyword evidence="5 7" id="KW-1133">Transmembrane helix</keyword>
<comment type="subcellular location">
    <subcellularLocation>
        <location evidence="1 7">Cell membrane</location>
        <topology evidence="1 7">Multi-pass membrane protein</topology>
    </subcellularLocation>
</comment>
<evidence type="ECO:0000256" key="6">
    <source>
        <dbReference type="ARBA" id="ARBA00023136"/>
    </source>
</evidence>
<comment type="caution">
    <text evidence="9">The sequence shown here is derived from an EMBL/GenBank/DDBJ whole genome shotgun (WGS) entry which is preliminary data.</text>
</comment>
<dbReference type="RefSeq" id="WP_344778344.1">
    <property type="nucleotide sequence ID" value="NZ_BAABBX010000016.1"/>
</dbReference>
<dbReference type="InterPro" id="IPR020761">
    <property type="entry name" value="UPF0114_bac"/>
</dbReference>
<evidence type="ECO:0000256" key="5">
    <source>
        <dbReference type="ARBA" id="ARBA00022989"/>
    </source>
</evidence>
<dbReference type="Proteomes" id="UP001500213">
    <property type="component" value="Unassembled WGS sequence"/>
</dbReference>
<proteinExistence type="inferred from homology"/>
<dbReference type="EMBL" id="BAABBX010000016">
    <property type="protein sequence ID" value="GAA4194510.1"/>
    <property type="molecule type" value="Genomic_DNA"/>
</dbReference>
<dbReference type="InterPro" id="IPR005134">
    <property type="entry name" value="UPF0114"/>
</dbReference>
<accession>A0ABP8B0D0</accession>
<keyword evidence="6 7" id="KW-0472">Membrane</keyword>
<dbReference type="PANTHER" id="PTHR38596:SF1">
    <property type="entry name" value="UPF0114 PROTEIN YQHA"/>
    <property type="match status" value="1"/>
</dbReference>
<gene>
    <name evidence="9" type="ORF">GCM10022288_30100</name>
</gene>
<evidence type="ECO:0000256" key="8">
    <source>
        <dbReference type="SAM" id="MobiDB-lite"/>
    </source>
</evidence>
<name>A0ABP8B0D0_9MICO</name>
<protein>
    <recommendedName>
        <fullName evidence="7">UPF0114 protein GCM10022288_30100</fullName>
    </recommendedName>
</protein>
<evidence type="ECO:0000256" key="2">
    <source>
        <dbReference type="ARBA" id="ARBA00005774"/>
    </source>
</evidence>
<keyword evidence="10" id="KW-1185">Reference proteome</keyword>
<reference evidence="10" key="1">
    <citation type="journal article" date="2019" name="Int. J. Syst. Evol. Microbiol.">
        <title>The Global Catalogue of Microorganisms (GCM) 10K type strain sequencing project: providing services to taxonomists for standard genome sequencing and annotation.</title>
        <authorList>
            <consortium name="The Broad Institute Genomics Platform"/>
            <consortium name="The Broad Institute Genome Sequencing Center for Infectious Disease"/>
            <person name="Wu L."/>
            <person name="Ma J."/>
        </authorList>
    </citation>
    <scope>NUCLEOTIDE SEQUENCE [LARGE SCALE GENOMIC DNA]</scope>
    <source>
        <strain evidence="10">JCM 17593</strain>
    </source>
</reference>
<evidence type="ECO:0000313" key="9">
    <source>
        <dbReference type="EMBL" id="GAA4194510.1"/>
    </source>
</evidence>
<keyword evidence="3 7" id="KW-1003">Cell membrane</keyword>
<feature type="transmembrane region" description="Helical" evidence="7">
    <location>
        <begin position="40"/>
        <end position="61"/>
    </location>
</feature>
<comment type="similarity">
    <text evidence="2 7">Belongs to the UPF0114 family.</text>
</comment>
<dbReference type="HAMAP" id="MF_00143">
    <property type="entry name" value="UPF0114"/>
    <property type="match status" value="1"/>
</dbReference>
<dbReference type="NCBIfam" id="TIGR00645">
    <property type="entry name" value="HI0507"/>
    <property type="match status" value="1"/>
</dbReference>
<organism evidence="9 10">
    <name type="scientific">Gryllotalpicola kribbensis</name>
    <dbReference type="NCBI Taxonomy" id="993084"/>
    <lineage>
        <taxon>Bacteria</taxon>
        <taxon>Bacillati</taxon>
        <taxon>Actinomycetota</taxon>
        <taxon>Actinomycetes</taxon>
        <taxon>Micrococcales</taxon>
        <taxon>Microbacteriaceae</taxon>
        <taxon>Gryllotalpicola</taxon>
    </lineage>
</organism>
<dbReference type="Pfam" id="PF03350">
    <property type="entry name" value="UPF0114"/>
    <property type="match status" value="1"/>
</dbReference>
<evidence type="ECO:0000256" key="3">
    <source>
        <dbReference type="ARBA" id="ARBA00022475"/>
    </source>
</evidence>
<feature type="region of interest" description="Disordered" evidence="8">
    <location>
        <begin position="1"/>
        <end position="22"/>
    </location>
</feature>
<evidence type="ECO:0000256" key="7">
    <source>
        <dbReference type="HAMAP-Rule" id="MF_00143"/>
    </source>
</evidence>
<sequence length="204" mass="22546">MADDAGTNAQRPDGAPERRGARDAPRIEQVLESFLFSSRWLLAPLYVGLVVALVVVLIKFVQELWHLLSHLPEETGTDVMLGILGLLDLALLSNLVFIVILAGYENFVSRIAAAHENEDRPRWMGHIDFSGLKMKLIGSIVAISAIGLLRDFTDIGKSSALDDTELTWRVVLHITFLLSGIGFAFADWLAEKRQALTLVTHSED</sequence>
<feature type="transmembrane region" description="Helical" evidence="7">
    <location>
        <begin position="132"/>
        <end position="150"/>
    </location>
</feature>